<sequence length="107" mass="11982">MTRPKIMRGPFECGSISTTSTAMSSIKESSASMPTCSERAVRHALKAEEMFSRVMYRQILCAHTKLHGAMFGDDDLHAATRNVEEILRNVLRLYLDVHGEPQRGVSK</sequence>
<dbReference type="Proteomes" id="UP000469380">
    <property type="component" value="Unassembled WGS sequence"/>
</dbReference>
<dbReference type="AlphaFoldDB" id="A0A6N9JKF5"/>
<dbReference type="EMBL" id="WWSR01000012">
    <property type="protein sequence ID" value="MZJ39788.1"/>
    <property type="molecule type" value="Genomic_DNA"/>
</dbReference>
<reference evidence="1 2" key="1">
    <citation type="journal article" date="2019" name="Nat. Med.">
        <title>A library of human gut bacterial isolates paired with longitudinal multiomics data enables mechanistic microbiome research.</title>
        <authorList>
            <person name="Poyet M."/>
            <person name="Groussin M."/>
            <person name="Gibbons S.M."/>
            <person name="Avila-Pacheco J."/>
            <person name="Jiang X."/>
            <person name="Kearney S.M."/>
            <person name="Perrotta A.R."/>
            <person name="Berdy B."/>
            <person name="Zhao S."/>
            <person name="Lieberman T.D."/>
            <person name="Swanson P.K."/>
            <person name="Smith M."/>
            <person name="Roesemann S."/>
            <person name="Alexander J.E."/>
            <person name="Rich S.A."/>
            <person name="Livny J."/>
            <person name="Vlamakis H."/>
            <person name="Clish C."/>
            <person name="Bullock K."/>
            <person name="Deik A."/>
            <person name="Scott J."/>
            <person name="Pierce K.A."/>
            <person name="Xavier R.J."/>
            <person name="Alm E.J."/>
        </authorList>
    </citation>
    <scope>NUCLEOTIDE SEQUENCE [LARGE SCALE GENOMIC DNA]</scope>
    <source>
        <strain evidence="1 2">BIOML-A20</strain>
    </source>
</reference>
<comment type="caution">
    <text evidence="1">The sequence shown here is derived from an EMBL/GenBank/DDBJ whole genome shotgun (WGS) entry which is preliminary data.</text>
</comment>
<dbReference type="RefSeq" id="WP_117734898.1">
    <property type="nucleotide sequence ID" value="NZ_JBDMHD010000076.1"/>
</dbReference>
<organism evidence="1 2">
    <name type="scientific">Collinsella aerofaciens</name>
    <dbReference type="NCBI Taxonomy" id="74426"/>
    <lineage>
        <taxon>Bacteria</taxon>
        <taxon>Bacillati</taxon>
        <taxon>Actinomycetota</taxon>
        <taxon>Coriobacteriia</taxon>
        <taxon>Coriobacteriales</taxon>
        <taxon>Coriobacteriaceae</taxon>
        <taxon>Collinsella</taxon>
    </lineage>
</organism>
<proteinExistence type="predicted"/>
<protein>
    <submittedName>
        <fullName evidence="1">Uncharacterized protein</fullName>
    </submittedName>
</protein>
<accession>A0A6N9JKF5</accession>
<evidence type="ECO:0000313" key="1">
    <source>
        <dbReference type="EMBL" id="MZJ39788.1"/>
    </source>
</evidence>
<name>A0A6N9JKF5_9ACTN</name>
<gene>
    <name evidence="1" type="ORF">GT464_07500</name>
</gene>
<evidence type="ECO:0000313" key="2">
    <source>
        <dbReference type="Proteomes" id="UP000469380"/>
    </source>
</evidence>